<dbReference type="PANTHER" id="PTHR22923">
    <property type="entry name" value="CEREBELLIN-RELATED"/>
    <property type="match status" value="1"/>
</dbReference>
<dbReference type="Pfam" id="PF00386">
    <property type="entry name" value="C1q"/>
    <property type="match status" value="2"/>
</dbReference>
<dbReference type="EMBL" id="JACVVK020000142">
    <property type="protein sequence ID" value="KAK7489100.1"/>
    <property type="molecule type" value="Genomic_DNA"/>
</dbReference>
<dbReference type="SMART" id="SM00110">
    <property type="entry name" value="C1Q"/>
    <property type="match status" value="2"/>
</dbReference>
<gene>
    <name evidence="7" type="ORF">BaRGS_00019614</name>
</gene>
<protein>
    <recommendedName>
        <fullName evidence="6">C1q domain-containing protein</fullName>
    </recommendedName>
</protein>
<dbReference type="Proteomes" id="UP001519460">
    <property type="component" value="Unassembled WGS sequence"/>
</dbReference>
<feature type="domain" description="C1q" evidence="6">
    <location>
        <begin position="279"/>
        <end position="413"/>
    </location>
</feature>
<evidence type="ECO:0000256" key="5">
    <source>
        <dbReference type="SAM" id="SignalP"/>
    </source>
</evidence>
<accession>A0ABD0KQT8</accession>
<keyword evidence="4" id="KW-0175">Coiled coil</keyword>
<dbReference type="AlphaFoldDB" id="A0ABD0KQT8"/>
<evidence type="ECO:0000313" key="8">
    <source>
        <dbReference type="Proteomes" id="UP001519460"/>
    </source>
</evidence>
<dbReference type="PRINTS" id="PR00007">
    <property type="entry name" value="COMPLEMNTC1Q"/>
</dbReference>
<dbReference type="InterPro" id="IPR050822">
    <property type="entry name" value="Cerebellin_Synaptic_Org"/>
</dbReference>
<evidence type="ECO:0000313" key="7">
    <source>
        <dbReference type="EMBL" id="KAK7489100.1"/>
    </source>
</evidence>
<name>A0ABD0KQT8_9CAEN</name>
<feature type="signal peptide" evidence="5">
    <location>
        <begin position="1"/>
        <end position="18"/>
    </location>
</feature>
<comment type="subcellular location">
    <subcellularLocation>
        <location evidence="1">Secreted</location>
    </subcellularLocation>
</comment>
<dbReference type="Gene3D" id="2.60.120.40">
    <property type="match status" value="2"/>
</dbReference>
<dbReference type="SUPFAM" id="SSF49842">
    <property type="entry name" value="TNF-like"/>
    <property type="match status" value="2"/>
</dbReference>
<sequence>MKGPLAVCILLCFSPLQAVEKEVKRSDDPSPLQATVDHLAQQVAANNAKMAAMETANNAKIASLQADLALLKAQEKRQGPADEHSLQVVVENLAEKVEANNAKIISLEAKLNEAHANIAFHAEFTTDPVSLGPADPLVLDRAVTNIGDAYNTTSGEFRVPISGTYMIVVNFMGDISTDVYVKVMVDDDTVDYSISHGDGRTWDHVSESMVLSLSEGQRVWLKHGDTSRSIRGYHWTTFSGFLIGANAMVENLAHQVADNNAKITALQTANSALEAKLAKLQTSIAFHAEFSKDPVSLGLFSPLILDRAVTNIGHGYDADTGNFRVPVSGTYMFVVNYMGDIHTYLYVFMMVDNHVVDESISHGDGTTWDHVSESVVLHLAAGQRVWLRHANQTKSIRGGHWTTFSGFLINADP</sequence>
<keyword evidence="3 5" id="KW-0732">Signal</keyword>
<comment type="caution">
    <text evidence="7">The sequence shown here is derived from an EMBL/GenBank/DDBJ whole genome shotgun (WGS) entry which is preliminary data.</text>
</comment>
<dbReference type="PANTHER" id="PTHR22923:SF116">
    <property type="entry name" value="C1Q DOMAIN-CONTAINING PROTEIN"/>
    <property type="match status" value="1"/>
</dbReference>
<dbReference type="GO" id="GO:0005576">
    <property type="term" value="C:extracellular region"/>
    <property type="evidence" value="ECO:0007669"/>
    <property type="project" value="UniProtKB-SubCell"/>
</dbReference>
<dbReference type="PROSITE" id="PS50871">
    <property type="entry name" value="C1Q"/>
    <property type="match status" value="2"/>
</dbReference>
<evidence type="ECO:0000256" key="4">
    <source>
        <dbReference type="SAM" id="Coils"/>
    </source>
</evidence>
<feature type="chain" id="PRO_5044755519" description="C1q domain-containing protein" evidence="5">
    <location>
        <begin position="19"/>
        <end position="413"/>
    </location>
</feature>
<keyword evidence="2" id="KW-0964">Secreted</keyword>
<proteinExistence type="predicted"/>
<feature type="coiled-coil region" evidence="4">
    <location>
        <begin position="90"/>
        <end position="117"/>
    </location>
</feature>
<keyword evidence="8" id="KW-1185">Reference proteome</keyword>
<reference evidence="7 8" key="1">
    <citation type="journal article" date="2023" name="Sci. Data">
        <title>Genome assembly of the Korean intertidal mud-creeper Batillaria attramentaria.</title>
        <authorList>
            <person name="Patra A.K."/>
            <person name="Ho P.T."/>
            <person name="Jun S."/>
            <person name="Lee S.J."/>
            <person name="Kim Y."/>
            <person name="Won Y.J."/>
        </authorList>
    </citation>
    <scope>NUCLEOTIDE SEQUENCE [LARGE SCALE GENOMIC DNA]</scope>
    <source>
        <strain evidence="7">Wonlab-2016</strain>
    </source>
</reference>
<evidence type="ECO:0000256" key="2">
    <source>
        <dbReference type="ARBA" id="ARBA00022525"/>
    </source>
</evidence>
<evidence type="ECO:0000259" key="6">
    <source>
        <dbReference type="PROSITE" id="PS50871"/>
    </source>
</evidence>
<evidence type="ECO:0000256" key="1">
    <source>
        <dbReference type="ARBA" id="ARBA00004613"/>
    </source>
</evidence>
<dbReference type="InterPro" id="IPR008983">
    <property type="entry name" value="Tumour_necrosis_fac-like_dom"/>
</dbReference>
<dbReference type="InterPro" id="IPR001073">
    <property type="entry name" value="C1q_dom"/>
</dbReference>
<organism evidence="7 8">
    <name type="scientific">Batillaria attramentaria</name>
    <dbReference type="NCBI Taxonomy" id="370345"/>
    <lineage>
        <taxon>Eukaryota</taxon>
        <taxon>Metazoa</taxon>
        <taxon>Spiralia</taxon>
        <taxon>Lophotrochozoa</taxon>
        <taxon>Mollusca</taxon>
        <taxon>Gastropoda</taxon>
        <taxon>Caenogastropoda</taxon>
        <taxon>Sorbeoconcha</taxon>
        <taxon>Cerithioidea</taxon>
        <taxon>Batillariidae</taxon>
        <taxon>Batillaria</taxon>
    </lineage>
</organism>
<feature type="domain" description="C1q" evidence="6">
    <location>
        <begin position="113"/>
        <end position="249"/>
    </location>
</feature>
<evidence type="ECO:0000256" key="3">
    <source>
        <dbReference type="ARBA" id="ARBA00022729"/>
    </source>
</evidence>